<dbReference type="PANTHER" id="PTHR35088">
    <property type="entry name" value="COILED-COIL DOMAIN-CONTAINING PROTEIN 178"/>
    <property type="match status" value="1"/>
</dbReference>
<feature type="coiled-coil region" evidence="1">
    <location>
        <begin position="26"/>
        <end position="137"/>
    </location>
</feature>
<evidence type="ECO:0000313" key="3">
    <source>
        <dbReference type="Proteomes" id="UP000279833"/>
    </source>
</evidence>
<keyword evidence="1" id="KW-0175">Coiled coil</keyword>
<dbReference type="Proteomes" id="UP000279833">
    <property type="component" value="Unassembled WGS sequence"/>
</dbReference>
<protein>
    <submittedName>
        <fullName evidence="4">Viral A-type inclusion protein</fullName>
    </submittedName>
</protein>
<reference evidence="4" key="1">
    <citation type="submission" date="2016-06" db="UniProtKB">
        <authorList>
            <consortium name="WormBaseParasite"/>
        </authorList>
    </citation>
    <scope>IDENTIFICATION</scope>
</reference>
<dbReference type="InterPro" id="IPR038826">
    <property type="entry name" value="CCDC178"/>
</dbReference>
<dbReference type="SUPFAM" id="SSF57997">
    <property type="entry name" value="Tropomyosin"/>
    <property type="match status" value="1"/>
</dbReference>
<gene>
    <name evidence="2" type="ORF">SCUD_LOCUS12256</name>
</gene>
<accession>A0A183KB68</accession>
<evidence type="ECO:0000313" key="2">
    <source>
        <dbReference type="EMBL" id="VDP48059.1"/>
    </source>
</evidence>
<dbReference type="EMBL" id="UZAK01034985">
    <property type="protein sequence ID" value="VDP48059.1"/>
    <property type="molecule type" value="Genomic_DNA"/>
</dbReference>
<name>A0A183KB68_9TREM</name>
<feature type="coiled-coil region" evidence="1">
    <location>
        <begin position="199"/>
        <end position="233"/>
    </location>
</feature>
<reference evidence="2 3" key="2">
    <citation type="submission" date="2018-11" db="EMBL/GenBank/DDBJ databases">
        <authorList>
            <consortium name="Pathogen Informatics"/>
        </authorList>
    </citation>
    <scope>NUCLEOTIDE SEQUENCE [LARGE SCALE GENOMIC DNA]</scope>
    <source>
        <strain evidence="2">Dakar</strain>
        <strain evidence="3">Dakar, Senegal</strain>
    </source>
</reference>
<evidence type="ECO:0000313" key="4">
    <source>
        <dbReference type="WBParaSite" id="SCUD_0001225901-mRNA-1"/>
    </source>
</evidence>
<dbReference type="STRING" id="6186.A0A183KB68"/>
<feature type="coiled-coil region" evidence="1">
    <location>
        <begin position="305"/>
        <end position="413"/>
    </location>
</feature>
<dbReference type="PANTHER" id="PTHR35088:SF1">
    <property type="entry name" value="COILED-COIL DOMAIN-CONTAINING PROTEIN 178"/>
    <property type="match status" value="1"/>
</dbReference>
<evidence type="ECO:0000256" key="1">
    <source>
        <dbReference type="SAM" id="Coils"/>
    </source>
</evidence>
<proteinExistence type="predicted"/>
<organism evidence="4">
    <name type="scientific">Schistosoma curassoni</name>
    <dbReference type="NCBI Taxonomy" id="6186"/>
    <lineage>
        <taxon>Eukaryota</taxon>
        <taxon>Metazoa</taxon>
        <taxon>Spiralia</taxon>
        <taxon>Lophotrochozoa</taxon>
        <taxon>Platyhelminthes</taxon>
        <taxon>Trematoda</taxon>
        <taxon>Digenea</taxon>
        <taxon>Strigeidida</taxon>
        <taxon>Schistosomatoidea</taxon>
        <taxon>Schistosomatidae</taxon>
        <taxon>Schistosoma</taxon>
    </lineage>
</organism>
<sequence length="432" mass="51332">MYVNSHFRNLVNEKSLITEAELKGIIDRTTKALETLAKANAKLNETQIHYNAVKQKSEEIRGNLANDVRKAEQNLTDAQTKLKEAIDIEPILIQETINMKNKIESLKLQIQTLTETLKQHQQIMNELKQQLIELDKNSINKQYILDNLLLWIKKNEENLISQFNGKLNNDYNILNQLFNEKSEQFYKIKMNETQLKVDNDHYEKRIIDYQNEISKLRKSIELLESRLHTAQDLLQVSNTDYNRIQLKHSSVKDDLELTKSRTRTEQDEKQNMLKYLQHKIKEECEIKSKLMIDLENNLTEFERIKQDGYQKRLELEATAKQLENNYENVKSELEAIQLNHNYYSEQLDIIQNEYKQFENEWNQEYSIMCNKVQTLDDSLLKSKTQFSELKTRLERMTNEKNFLQEKQNKLRLSLLALMKVKLRGTTKLSQLR</sequence>
<dbReference type="AlphaFoldDB" id="A0A183KB68"/>
<keyword evidence="3" id="KW-1185">Reference proteome</keyword>
<dbReference type="WBParaSite" id="SCUD_0001225901-mRNA-1">
    <property type="protein sequence ID" value="SCUD_0001225901-mRNA-1"/>
    <property type="gene ID" value="SCUD_0001225901"/>
</dbReference>